<reference evidence="1 2" key="1">
    <citation type="journal article" date="2013" name="Mar. Genomics">
        <title>Expression of sulfatases in Rhodopirellula baltica and the diversity of sulfatases in the genus Rhodopirellula.</title>
        <authorList>
            <person name="Wegner C.E."/>
            <person name="Richter-Heitmann T."/>
            <person name="Klindworth A."/>
            <person name="Klockow C."/>
            <person name="Richter M."/>
            <person name="Achstetter T."/>
            <person name="Glockner F.O."/>
            <person name="Harder J."/>
        </authorList>
    </citation>
    <scope>NUCLEOTIDE SEQUENCE [LARGE SCALE GENOMIC DNA]</scope>
    <source>
        <strain evidence="1 2">WH47</strain>
    </source>
</reference>
<accession>F2ALA8</accession>
<dbReference type="RefSeq" id="WP_007324425.1">
    <property type="nucleotide sequence ID" value="NZ_AFAR01000018.1"/>
</dbReference>
<proteinExistence type="predicted"/>
<evidence type="ECO:0000313" key="2">
    <source>
        <dbReference type="Proteomes" id="UP000006222"/>
    </source>
</evidence>
<dbReference type="PATRIC" id="fig|991778.3.peg.466"/>
<organism evidence="1 2">
    <name type="scientific">Rhodopirellula baltica WH47</name>
    <dbReference type="NCBI Taxonomy" id="991778"/>
    <lineage>
        <taxon>Bacteria</taxon>
        <taxon>Pseudomonadati</taxon>
        <taxon>Planctomycetota</taxon>
        <taxon>Planctomycetia</taxon>
        <taxon>Pirellulales</taxon>
        <taxon>Pirellulaceae</taxon>
        <taxon>Rhodopirellula</taxon>
    </lineage>
</organism>
<name>F2ALA8_RHOBT</name>
<protein>
    <submittedName>
        <fullName evidence="1">Uncharacterized protein</fullName>
    </submittedName>
</protein>
<evidence type="ECO:0000313" key="1">
    <source>
        <dbReference type="EMBL" id="EGF29584.1"/>
    </source>
</evidence>
<dbReference type="AlphaFoldDB" id="F2ALA8"/>
<dbReference type="Proteomes" id="UP000006222">
    <property type="component" value="Unassembled WGS sequence"/>
</dbReference>
<sequence>MKLLPFNFQFDPTKDAPVRLSYARIQPARPGVSRVATFALAALVAIAGIASPLTSVTAQEKLIPGGGSAVAGQSTEPVVVVTLGSIDQLTRDLNYFSGAIGQPQLGGMFAMMAGTFTQGLDTSQPVGIVVPLIDGAPEPIALLPTSNVKTVLKRMEAQVGPADELDDGTMVIAIGANTVFIRQVGNWAVLARNRAVLDRAPADPSALISEMGTEYDIAVRLDVQQVPPPMRDALIGQIRQGFDQAMKQQQNGDEAAMEYAAQSIEQLEQVIDQTKELMIGIDIDSANRRVLLETEFTAVPGSKLARIYDGQKPIPSAYSSVVRDDAAGYVHFASSIGPEALEQAQTSVDGAMQMLGSALSQTDKLSESEQAEATDMIRRVVELMMDSAKEGKSDFGALLLTDANKLQFALGAFVSDGGEAASIVKDVAAKVQGRGDAPRFEFDVNNYKGVNMHLVEADVPADEDEVRKIFGEQVRVHIGTGPKAIYVALGDDSLPLMKQLIDSEATPVAPSGNTLMQVQVNLMPILQFAQSIENNDAIAAMIDALSRADDAGELRIVSEAIANGQISRFIIGDGMLQAIGAAARQAQQAKMNQGF</sequence>
<dbReference type="EMBL" id="AFAR01000018">
    <property type="protein sequence ID" value="EGF29584.1"/>
    <property type="molecule type" value="Genomic_DNA"/>
</dbReference>
<gene>
    <name evidence="1" type="ORF">RBWH47_04566</name>
</gene>
<comment type="caution">
    <text evidence="1">The sequence shown here is derived from an EMBL/GenBank/DDBJ whole genome shotgun (WGS) entry which is preliminary data.</text>
</comment>